<dbReference type="Proteomes" id="UP000199208">
    <property type="component" value="Unassembled WGS sequence"/>
</dbReference>
<protein>
    <recommendedName>
        <fullName evidence="4 5">Flagellar hook-basal body complex protein FliE</fullName>
    </recommendedName>
</protein>
<dbReference type="HAMAP" id="MF_00724">
    <property type="entry name" value="FliE"/>
    <property type="match status" value="1"/>
</dbReference>
<keyword evidence="6" id="KW-0282">Flagellum</keyword>
<comment type="similarity">
    <text evidence="2 4">Belongs to the FliE family.</text>
</comment>
<dbReference type="OrthoDB" id="9812413at2"/>
<dbReference type="PANTHER" id="PTHR34653">
    <property type="match status" value="1"/>
</dbReference>
<keyword evidence="3 4" id="KW-0975">Bacterial flagellum</keyword>
<evidence type="ECO:0000313" key="7">
    <source>
        <dbReference type="Proteomes" id="UP000199208"/>
    </source>
</evidence>
<dbReference type="GO" id="GO:0009425">
    <property type="term" value="C:bacterial-type flagellum basal body"/>
    <property type="evidence" value="ECO:0007669"/>
    <property type="project" value="UniProtKB-SubCell"/>
</dbReference>
<dbReference type="PRINTS" id="PR01006">
    <property type="entry name" value="FLGHOOKFLIE"/>
</dbReference>
<reference evidence="6 7" key="1">
    <citation type="submission" date="2016-10" db="EMBL/GenBank/DDBJ databases">
        <authorList>
            <person name="de Groot N.N."/>
        </authorList>
    </citation>
    <scope>NUCLEOTIDE SEQUENCE [LARGE SCALE GENOMIC DNA]</scope>
    <source>
        <strain evidence="6 7">DSM 2784</strain>
    </source>
</reference>
<dbReference type="GO" id="GO:0071973">
    <property type="term" value="P:bacterial-type flagellum-dependent cell motility"/>
    <property type="evidence" value="ECO:0007669"/>
    <property type="project" value="InterPro"/>
</dbReference>
<dbReference type="InterPro" id="IPR001624">
    <property type="entry name" value="FliE"/>
</dbReference>
<dbReference type="STRING" id="1120920.SAMN03080599_00956"/>
<dbReference type="EMBL" id="FMWL01000003">
    <property type="protein sequence ID" value="SCZ77807.1"/>
    <property type="molecule type" value="Genomic_DNA"/>
</dbReference>
<keyword evidence="6" id="KW-0969">Cilium</keyword>
<gene>
    <name evidence="4" type="primary">fliE</name>
    <name evidence="6" type="ORF">SAMN03080599_00956</name>
</gene>
<evidence type="ECO:0000256" key="5">
    <source>
        <dbReference type="NCBIfam" id="TIGR00205"/>
    </source>
</evidence>
<evidence type="ECO:0000313" key="6">
    <source>
        <dbReference type="EMBL" id="SCZ77807.1"/>
    </source>
</evidence>
<evidence type="ECO:0000256" key="4">
    <source>
        <dbReference type="HAMAP-Rule" id="MF_00724"/>
    </source>
</evidence>
<name>A0A1G5RV79_9FIRM</name>
<dbReference type="GO" id="GO:0005198">
    <property type="term" value="F:structural molecule activity"/>
    <property type="evidence" value="ECO:0007669"/>
    <property type="project" value="UniProtKB-UniRule"/>
</dbReference>
<keyword evidence="7" id="KW-1185">Reference proteome</keyword>
<comment type="subcellular location">
    <subcellularLocation>
        <location evidence="1 4">Bacterial flagellum basal body</location>
    </subcellularLocation>
</comment>
<evidence type="ECO:0000256" key="2">
    <source>
        <dbReference type="ARBA" id="ARBA00009272"/>
    </source>
</evidence>
<dbReference type="GO" id="GO:0003774">
    <property type="term" value="F:cytoskeletal motor activity"/>
    <property type="evidence" value="ECO:0007669"/>
    <property type="project" value="InterPro"/>
</dbReference>
<evidence type="ECO:0000256" key="3">
    <source>
        <dbReference type="ARBA" id="ARBA00023143"/>
    </source>
</evidence>
<evidence type="ECO:0000256" key="1">
    <source>
        <dbReference type="ARBA" id="ARBA00004117"/>
    </source>
</evidence>
<dbReference type="PANTHER" id="PTHR34653:SF1">
    <property type="entry name" value="FLAGELLAR HOOK-BASAL BODY COMPLEX PROTEIN FLIE"/>
    <property type="match status" value="1"/>
</dbReference>
<proteinExistence type="inferred from homology"/>
<dbReference type="AlphaFoldDB" id="A0A1G5RV79"/>
<sequence length="98" mass="10802">MKLNPVMTQLMPLNELTQQTQAAAGAPSFGEMLSSQLEKVAESQGKADLMTQQLVSGGSVELHEVLIATQEAKLMLEMTMQVRNKVVEAYKEMMSMQI</sequence>
<dbReference type="NCBIfam" id="TIGR00205">
    <property type="entry name" value="fliE"/>
    <property type="match status" value="1"/>
</dbReference>
<accession>A0A1G5RV79</accession>
<keyword evidence="6" id="KW-0966">Cell projection</keyword>
<dbReference type="Pfam" id="PF02049">
    <property type="entry name" value="FliE"/>
    <property type="match status" value="1"/>
</dbReference>
<organism evidence="6 7">
    <name type="scientific">Acidaminobacter hydrogenoformans DSM 2784</name>
    <dbReference type="NCBI Taxonomy" id="1120920"/>
    <lineage>
        <taxon>Bacteria</taxon>
        <taxon>Bacillati</taxon>
        <taxon>Bacillota</taxon>
        <taxon>Clostridia</taxon>
        <taxon>Peptostreptococcales</taxon>
        <taxon>Acidaminobacteraceae</taxon>
        <taxon>Acidaminobacter</taxon>
    </lineage>
</organism>
<dbReference type="RefSeq" id="WP_092589744.1">
    <property type="nucleotide sequence ID" value="NZ_FMWL01000003.1"/>
</dbReference>